<comment type="caution">
    <text evidence="2">The sequence shown here is derived from an EMBL/GenBank/DDBJ whole genome shotgun (WGS) entry which is preliminary data.</text>
</comment>
<dbReference type="Proteomes" id="UP000288073">
    <property type="component" value="Unassembled WGS sequence"/>
</dbReference>
<proteinExistence type="predicted"/>
<protein>
    <submittedName>
        <fullName evidence="2">Uncharacterized protein</fullName>
    </submittedName>
</protein>
<reference evidence="2 3" key="1">
    <citation type="journal article" date="2019" name="Extremophiles">
        <title>Biogeography of thermophiles and predominance of Thermus scotoductus in domestic water heaters.</title>
        <authorList>
            <person name="Wilpiszeski R.L."/>
            <person name="Zhang Z."/>
            <person name="House C.H."/>
        </authorList>
    </citation>
    <scope>NUCLEOTIDE SEQUENCE [LARGE SCALE GENOMIC DNA]</scope>
    <source>
        <strain evidence="2 3">10_S10</strain>
    </source>
</reference>
<gene>
    <name evidence="2" type="ORF">CSW23_13640</name>
</gene>
<dbReference type="AlphaFoldDB" id="A0A430UW87"/>
<sequence>MTPEEVRGSGYQKPEAQAGISAAGRAFLEALARRKRARGEEVPPIYQQLLGFFPEAPLTPEEVQEHPQGAEAVAATLPPPPALSSLPEGPI</sequence>
<feature type="region of interest" description="Disordered" evidence="1">
    <location>
        <begin position="61"/>
        <end position="91"/>
    </location>
</feature>
<evidence type="ECO:0000313" key="2">
    <source>
        <dbReference type="EMBL" id="RTI13484.1"/>
    </source>
</evidence>
<evidence type="ECO:0000313" key="3">
    <source>
        <dbReference type="Proteomes" id="UP000288073"/>
    </source>
</evidence>
<accession>A0A430UW87</accession>
<dbReference type="EMBL" id="PEMN01000399">
    <property type="protein sequence ID" value="RTI13484.1"/>
    <property type="molecule type" value="Genomic_DNA"/>
</dbReference>
<name>A0A430UW87_THESC</name>
<evidence type="ECO:0000256" key="1">
    <source>
        <dbReference type="SAM" id="MobiDB-lite"/>
    </source>
</evidence>
<feature type="non-terminal residue" evidence="2">
    <location>
        <position position="91"/>
    </location>
</feature>
<organism evidence="2 3">
    <name type="scientific">Thermus scotoductus</name>
    <dbReference type="NCBI Taxonomy" id="37636"/>
    <lineage>
        <taxon>Bacteria</taxon>
        <taxon>Thermotogati</taxon>
        <taxon>Deinococcota</taxon>
        <taxon>Deinococci</taxon>
        <taxon>Thermales</taxon>
        <taxon>Thermaceae</taxon>
        <taxon>Thermus</taxon>
    </lineage>
</organism>